<dbReference type="FunCoup" id="A0A507AUW5">
    <property type="interactions" value="4"/>
</dbReference>
<evidence type="ECO:0000256" key="16">
    <source>
        <dbReference type="SAM" id="MobiDB-lite"/>
    </source>
</evidence>
<evidence type="ECO:0000256" key="14">
    <source>
        <dbReference type="ARBA" id="ARBA00023180"/>
    </source>
</evidence>
<feature type="domain" description="Vacuolar membrane protease transmembrane" evidence="20">
    <location>
        <begin position="451"/>
        <end position="748"/>
    </location>
</feature>
<feature type="region of interest" description="Disordered" evidence="16">
    <location>
        <begin position="600"/>
        <end position="641"/>
    </location>
</feature>
<feature type="domain" description="Vacuolar membrane protease C-terminal" evidence="19">
    <location>
        <begin position="776"/>
        <end position="1018"/>
    </location>
</feature>
<keyword evidence="5" id="KW-0926">Vacuole</keyword>
<dbReference type="OrthoDB" id="76293at2759"/>
<feature type="transmembrane region" description="Helical" evidence="17">
    <location>
        <begin position="449"/>
        <end position="472"/>
    </location>
</feature>
<dbReference type="InterPro" id="IPR048024">
    <property type="entry name" value="Fxna-like_M28_dom"/>
</dbReference>
<comment type="caution">
    <text evidence="21">The sequence shown here is derived from an EMBL/GenBank/DDBJ whole genome shotgun (WGS) entry which is preliminary data.</text>
</comment>
<evidence type="ECO:0000313" key="22">
    <source>
        <dbReference type="Proteomes" id="UP000319257"/>
    </source>
</evidence>
<feature type="transmembrane region" description="Helical" evidence="17">
    <location>
        <begin position="12"/>
        <end position="31"/>
    </location>
</feature>
<keyword evidence="10 15" id="KW-0862">Zinc</keyword>
<evidence type="ECO:0000256" key="10">
    <source>
        <dbReference type="ARBA" id="ARBA00022833"/>
    </source>
</evidence>
<dbReference type="Pfam" id="PF04389">
    <property type="entry name" value="Peptidase_M28"/>
    <property type="match status" value="1"/>
</dbReference>
<evidence type="ECO:0000256" key="15">
    <source>
        <dbReference type="RuleBase" id="RU361240"/>
    </source>
</evidence>
<comment type="similarity">
    <text evidence="4 15">Belongs to the peptidase M28 family.</text>
</comment>
<feature type="transmembrane region" description="Helical" evidence="17">
    <location>
        <begin position="687"/>
        <end position="709"/>
    </location>
</feature>
<evidence type="ECO:0000256" key="8">
    <source>
        <dbReference type="ARBA" id="ARBA00022723"/>
    </source>
</evidence>
<dbReference type="InterPro" id="IPR045175">
    <property type="entry name" value="M28_fam"/>
</dbReference>
<organism evidence="21 22">
    <name type="scientific">Thyridium curvatum</name>
    <dbReference type="NCBI Taxonomy" id="1093900"/>
    <lineage>
        <taxon>Eukaryota</taxon>
        <taxon>Fungi</taxon>
        <taxon>Dikarya</taxon>
        <taxon>Ascomycota</taxon>
        <taxon>Pezizomycotina</taxon>
        <taxon>Sordariomycetes</taxon>
        <taxon>Sordariomycetidae</taxon>
        <taxon>Thyridiales</taxon>
        <taxon>Thyridiaceae</taxon>
        <taxon>Thyridium</taxon>
    </lineage>
</organism>
<feature type="transmembrane region" description="Helical" evidence="17">
    <location>
        <begin position="548"/>
        <end position="569"/>
    </location>
</feature>
<evidence type="ECO:0000256" key="7">
    <source>
        <dbReference type="ARBA" id="ARBA00022692"/>
    </source>
</evidence>
<evidence type="ECO:0000256" key="5">
    <source>
        <dbReference type="ARBA" id="ARBA00022554"/>
    </source>
</evidence>
<dbReference type="InterPro" id="IPR053975">
    <property type="entry name" value="PFF1_C"/>
</dbReference>
<feature type="transmembrane region" description="Helical" evidence="17">
    <location>
        <begin position="517"/>
        <end position="536"/>
    </location>
</feature>
<dbReference type="InterPro" id="IPR007484">
    <property type="entry name" value="Peptidase_M28"/>
</dbReference>
<evidence type="ECO:0000256" key="13">
    <source>
        <dbReference type="ARBA" id="ARBA00023136"/>
    </source>
</evidence>
<protein>
    <recommendedName>
        <fullName evidence="15">Peptide hydrolase</fullName>
        <ecNumber evidence="15">3.4.-.-</ecNumber>
    </recommendedName>
</protein>
<evidence type="ECO:0000313" key="21">
    <source>
        <dbReference type="EMBL" id="TPX08729.1"/>
    </source>
</evidence>
<name>A0A507AUW5_9PEZI</name>
<feature type="domain" description="Peptidase M28" evidence="18">
    <location>
        <begin position="160"/>
        <end position="345"/>
    </location>
</feature>
<evidence type="ECO:0000259" key="20">
    <source>
        <dbReference type="Pfam" id="PF22251"/>
    </source>
</evidence>
<evidence type="ECO:0000256" key="12">
    <source>
        <dbReference type="ARBA" id="ARBA00023049"/>
    </source>
</evidence>
<dbReference type="InterPro" id="IPR053976">
    <property type="entry name" value="PFF1_TM"/>
</dbReference>
<dbReference type="InParanoid" id="A0A507AUW5"/>
<evidence type="ECO:0000259" key="18">
    <source>
        <dbReference type="Pfam" id="PF04389"/>
    </source>
</evidence>
<dbReference type="GO" id="GO:0005774">
    <property type="term" value="C:vacuolar membrane"/>
    <property type="evidence" value="ECO:0007669"/>
    <property type="project" value="UniProtKB-SubCell"/>
</dbReference>
<gene>
    <name evidence="21" type="ORF">E0L32_009791</name>
</gene>
<feature type="compositionally biased region" description="Acidic residues" evidence="16">
    <location>
        <begin position="604"/>
        <end position="622"/>
    </location>
</feature>
<comment type="cofactor">
    <cofactor evidence="1">
        <name>Zn(2+)</name>
        <dbReference type="ChEBI" id="CHEBI:29105"/>
    </cofactor>
</comment>
<accession>A0A507AUW5</accession>
<dbReference type="GO" id="GO:0008235">
    <property type="term" value="F:metalloexopeptidase activity"/>
    <property type="evidence" value="ECO:0007669"/>
    <property type="project" value="InterPro"/>
</dbReference>
<comment type="function">
    <text evidence="2">May be involved in vacuolar sorting and osmoregulation.</text>
</comment>
<dbReference type="AlphaFoldDB" id="A0A507AUW5"/>
<feature type="transmembrane region" description="Helical" evidence="17">
    <location>
        <begin position="748"/>
        <end position="769"/>
    </location>
</feature>
<feature type="transmembrane region" description="Helical" evidence="17">
    <location>
        <begin position="484"/>
        <end position="505"/>
    </location>
</feature>
<feature type="transmembrane region" description="Helical" evidence="17">
    <location>
        <begin position="396"/>
        <end position="418"/>
    </location>
</feature>
<keyword evidence="12" id="KW-0482">Metalloprotease</keyword>
<dbReference type="GeneID" id="41977238"/>
<dbReference type="Pfam" id="PF22251">
    <property type="entry name" value="PFF1_TM"/>
    <property type="match status" value="1"/>
</dbReference>
<dbReference type="RefSeq" id="XP_030990440.1">
    <property type="nucleotide sequence ID" value="XM_031144793.1"/>
</dbReference>
<evidence type="ECO:0000256" key="17">
    <source>
        <dbReference type="SAM" id="Phobius"/>
    </source>
</evidence>
<evidence type="ECO:0000256" key="1">
    <source>
        <dbReference type="ARBA" id="ARBA00001947"/>
    </source>
</evidence>
<evidence type="ECO:0000256" key="3">
    <source>
        <dbReference type="ARBA" id="ARBA00004128"/>
    </source>
</evidence>
<evidence type="ECO:0000256" key="4">
    <source>
        <dbReference type="ARBA" id="ARBA00010918"/>
    </source>
</evidence>
<dbReference type="Proteomes" id="UP000319257">
    <property type="component" value="Unassembled WGS sequence"/>
</dbReference>
<keyword evidence="6 15" id="KW-0645">Protease</keyword>
<evidence type="ECO:0000256" key="9">
    <source>
        <dbReference type="ARBA" id="ARBA00022801"/>
    </source>
</evidence>
<dbReference type="GO" id="GO:0046872">
    <property type="term" value="F:metal ion binding"/>
    <property type="evidence" value="ECO:0007669"/>
    <property type="project" value="UniProtKB-KW"/>
</dbReference>
<evidence type="ECO:0000256" key="2">
    <source>
        <dbReference type="ARBA" id="ARBA00003273"/>
    </source>
</evidence>
<keyword evidence="7 17" id="KW-0812">Transmembrane</keyword>
<dbReference type="PANTHER" id="PTHR12147:SF58">
    <property type="entry name" value="VACUOLAR MEMBRANE PROTEASE"/>
    <property type="match status" value="1"/>
</dbReference>
<keyword evidence="9 15" id="KW-0378">Hydrolase</keyword>
<dbReference type="EMBL" id="SKBQ01000074">
    <property type="protein sequence ID" value="TPX08729.1"/>
    <property type="molecule type" value="Genomic_DNA"/>
</dbReference>
<proteinExistence type="inferred from homology"/>
<dbReference type="FunFam" id="3.40.630.10:FF:000057">
    <property type="entry name" value="Vacuolar membrane protease"/>
    <property type="match status" value="1"/>
</dbReference>
<keyword evidence="8 15" id="KW-0479">Metal-binding</keyword>
<dbReference type="STRING" id="1093900.A0A507AUW5"/>
<dbReference type="CDD" id="cd03875">
    <property type="entry name" value="M28_Fxna_like"/>
    <property type="match status" value="1"/>
</dbReference>
<keyword evidence="14" id="KW-0325">Glycoprotein</keyword>
<dbReference type="EC" id="3.4.-.-" evidence="15"/>
<keyword evidence="22" id="KW-1185">Reference proteome</keyword>
<keyword evidence="11 17" id="KW-1133">Transmembrane helix</keyword>
<dbReference type="PANTHER" id="PTHR12147">
    <property type="entry name" value="METALLOPEPTIDASE M28 FAMILY MEMBER"/>
    <property type="match status" value="1"/>
</dbReference>
<dbReference type="Gene3D" id="3.40.630.10">
    <property type="entry name" value="Zn peptidases"/>
    <property type="match status" value="1"/>
</dbReference>
<comment type="subcellular location">
    <subcellularLocation>
        <location evidence="3">Vacuole membrane</location>
        <topology evidence="3">Multi-pass membrane protein</topology>
    </subcellularLocation>
</comment>
<evidence type="ECO:0000256" key="11">
    <source>
        <dbReference type="ARBA" id="ARBA00022989"/>
    </source>
</evidence>
<sequence>MAWSNPIAFRPGQVTFWTTVIYLALLIPILVVHNTVPSVPAEKKLPHGVNMTEAWHDLASLTKEFHPYNSRANDRVRDWLLLRTQEILDSNGVSWSSETDEPASASLSEHQATVFNDIVSNITFNETSKPPSYFEGNNVMVYIRGQDDDEGDWWKQPYAEIEHRAKAFGKGGVLVNSHYDSVSTGYGATDDGMGVITCLQLIRYFTVPQNKPRRGLVVLFNNGEEDLLNGARAFGKTPLLPFIHTFLNLEGAGAGGRATVFRATDTEVTNAYRRAPHPFSSVVSSDSFKLGMIRSQTDYVIWEKFGHRGIDMAFYSPRSLYHTNQDDVRHASQESLWHMLSGSLATVSGLSGDTGKTFIGPRPDGRKDMVANGKPTRGVWFDLFGEKLVLFRLRAMFAWSLTILIVSPLALLLITYLVHRSDKNYIFSTYVWIGEEPDREKVSTGGLKGLFRFPLALIVAGGLTVGAALLLRKVNPLIVHSSSYAVWAMSLSLFYFAFWTIMRGADFARPSALHRAYTHFWLFVIGWTALVAATVFEDRFNIASGYIAVFWQSQVFLSALVGALEFLALPKRKTFALEAQDDDEVRDHLHAVPHSDSLIAPSADEAEGESAVRDEEDEEEGPTETTALIGRSNDDNARTTFSTGYRRTLSNMLDPSRRDTEKGPNQPYLHEQNWSGSLPSSAWFLQFLLLGPFTIILSAPLALALSYSINQTGEDGSPLLLPYLLIAVFSILLLLPVTPFIHRVTHHVPLFLLLVFAGTLIYNLVAFPFSPANPCKIYFAQELDLDTGATKVVYTGLEQYIRPVISQIPSAAGKHLDCRHGNGSDTLVTCSYDAAELAPHLNPDIAPGIPPQKGYEGLITINTFAPGNNKATLMIDAVDTRACLLSFKKPVASVHVHGSDKEWDSRYGPVDSRHIDEFMLWRRDWDKTWVVDVEWDDEDSSSSSSLLVEGSHEVSDQLSDAMGGPDELKKRVASGLEGFVTCSWSDANTKGVIPAIDEAWQYAPTWVRVTKRRVGLVEGRKSFMM</sequence>
<keyword evidence="13 17" id="KW-0472">Membrane</keyword>
<dbReference type="SUPFAM" id="SSF53187">
    <property type="entry name" value="Zn-dependent exopeptidases"/>
    <property type="match status" value="1"/>
</dbReference>
<dbReference type="Pfam" id="PF22250">
    <property type="entry name" value="PFF1_C"/>
    <property type="match status" value="1"/>
</dbReference>
<dbReference type="GO" id="GO:0006508">
    <property type="term" value="P:proteolysis"/>
    <property type="evidence" value="ECO:0007669"/>
    <property type="project" value="UniProtKB-KW"/>
</dbReference>
<evidence type="ECO:0000259" key="19">
    <source>
        <dbReference type="Pfam" id="PF22250"/>
    </source>
</evidence>
<evidence type="ECO:0000256" key="6">
    <source>
        <dbReference type="ARBA" id="ARBA00022670"/>
    </source>
</evidence>
<reference evidence="21 22" key="1">
    <citation type="submission" date="2019-06" db="EMBL/GenBank/DDBJ databases">
        <title>Draft genome sequence of the filamentous fungus Phialemoniopsis curvata isolated from diesel fuel.</title>
        <authorList>
            <person name="Varaljay V.A."/>
            <person name="Lyon W.J."/>
            <person name="Crouch A.L."/>
            <person name="Drake C.E."/>
            <person name="Hollomon J.M."/>
            <person name="Nadeau L.J."/>
            <person name="Nunn H.S."/>
            <person name="Stevenson B.S."/>
            <person name="Bojanowski C.L."/>
            <person name="Crookes-Goodson W.J."/>
        </authorList>
    </citation>
    <scope>NUCLEOTIDE SEQUENCE [LARGE SCALE GENOMIC DNA]</scope>
    <source>
        <strain evidence="21 22">D216</strain>
    </source>
</reference>
<feature type="transmembrane region" description="Helical" evidence="17">
    <location>
        <begin position="721"/>
        <end position="741"/>
    </location>
</feature>